<accession>A0A177A8A1</accession>
<keyword evidence="3" id="KW-0156">Chromatin regulator</keyword>
<dbReference type="InterPro" id="IPR001487">
    <property type="entry name" value="Bromodomain"/>
</dbReference>
<evidence type="ECO:0000259" key="10">
    <source>
        <dbReference type="PROSITE" id="PS50014"/>
    </source>
</evidence>
<keyword evidence="7" id="KW-0539">Nucleus</keyword>
<reference evidence="11" key="1">
    <citation type="submission" date="2016-03" db="EMBL/GenBank/DDBJ databases">
        <title>Updated assembly of Pseudogymnoascus destructans, the fungus causing white-nose syndrome of bats.</title>
        <authorList>
            <person name="Palmer J.M."/>
            <person name="Drees K.P."/>
            <person name="Foster J.T."/>
            <person name="Lindner D.L."/>
        </authorList>
    </citation>
    <scope>NUCLEOTIDE SEQUENCE [LARGE SCALE GENOMIC DNA]</scope>
    <source>
        <strain evidence="11">20631-21</strain>
    </source>
</reference>
<keyword evidence="2" id="KW-0677">Repeat</keyword>
<dbReference type="InterPro" id="IPR036427">
    <property type="entry name" value="Bromodomain-like_sf"/>
</dbReference>
<evidence type="ECO:0000256" key="4">
    <source>
        <dbReference type="ARBA" id="ARBA00023015"/>
    </source>
</evidence>
<evidence type="ECO:0000256" key="9">
    <source>
        <dbReference type="SAM" id="MobiDB-lite"/>
    </source>
</evidence>
<dbReference type="GO" id="GO:0006338">
    <property type="term" value="P:chromatin remodeling"/>
    <property type="evidence" value="ECO:0007669"/>
    <property type="project" value="InterPro"/>
</dbReference>
<dbReference type="PANTHER" id="PTHR16062">
    <property type="entry name" value="SWI/SNF-RELATED"/>
    <property type="match status" value="1"/>
</dbReference>
<feature type="compositionally biased region" description="Low complexity" evidence="9">
    <location>
        <begin position="29"/>
        <end position="42"/>
    </location>
</feature>
<dbReference type="GO" id="GO:0006368">
    <property type="term" value="P:transcription elongation by RNA polymerase II"/>
    <property type="evidence" value="ECO:0007669"/>
    <property type="project" value="TreeGrafter"/>
</dbReference>
<dbReference type="PROSITE" id="PS50014">
    <property type="entry name" value="BROMODOMAIN_2"/>
    <property type="match status" value="2"/>
</dbReference>
<dbReference type="FunFam" id="1.20.920.10:FF:000083">
    <property type="entry name" value="WGS project CABT00000000 data, contig 2.8"/>
    <property type="match status" value="1"/>
</dbReference>
<dbReference type="GO" id="GO:0003682">
    <property type="term" value="F:chromatin binding"/>
    <property type="evidence" value="ECO:0007669"/>
    <property type="project" value="TreeGrafter"/>
</dbReference>
<evidence type="ECO:0000256" key="1">
    <source>
        <dbReference type="ARBA" id="ARBA00004123"/>
    </source>
</evidence>
<evidence type="ECO:0000256" key="6">
    <source>
        <dbReference type="ARBA" id="ARBA00023163"/>
    </source>
</evidence>
<keyword evidence="6" id="KW-0804">Transcription</keyword>
<keyword evidence="4" id="KW-0805">Transcription regulation</keyword>
<dbReference type="Pfam" id="PF00439">
    <property type="entry name" value="Bromodomain"/>
    <property type="match status" value="2"/>
</dbReference>
<dbReference type="VEuPathDB" id="FungiDB:GMDG_00768"/>
<evidence type="ECO:0000256" key="7">
    <source>
        <dbReference type="ARBA" id="ARBA00023242"/>
    </source>
</evidence>
<dbReference type="Pfam" id="PF22994">
    <property type="entry name" value="RSC4_Ig_like"/>
    <property type="match status" value="1"/>
</dbReference>
<dbReference type="AlphaFoldDB" id="A0A177A8A1"/>
<dbReference type="PANTHER" id="PTHR16062:SF19">
    <property type="entry name" value="PROTEIN POLYBROMO-1"/>
    <property type="match status" value="1"/>
</dbReference>
<evidence type="ECO:0000256" key="8">
    <source>
        <dbReference type="PROSITE-ProRule" id="PRU00035"/>
    </source>
</evidence>
<dbReference type="InterPro" id="IPR054551">
    <property type="entry name" value="RSC4_Ig-like"/>
</dbReference>
<evidence type="ECO:0000256" key="5">
    <source>
        <dbReference type="ARBA" id="ARBA00023117"/>
    </source>
</evidence>
<feature type="domain" description="Bromo" evidence="10">
    <location>
        <begin position="59"/>
        <end position="129"/>
    </location>
</feature>
<dbReference type="CDD" id="cd04369">
    <property type="entry name" value="Bromodomain"/>
    <property type="match status" value="1"/>
</dbReference>
<proteinExistence type="predicted"/>
<dbReference type="Proteomes" id="UP000077154">
    <property type="component" value="Unassembled WGS sequence"/>
</dbReference>
<dbReference type="SUPFAM" id="SSF47370">
    <property type="entry name" value="Bromodomain"/>
    <property type="match status" value="2"/>
</dbReference>
<dbReference type="eggNOG" id="KOG1827">
    <property type="taxonomic scope" value="Eukaryota"/>
</dbReference>
<organism evidence="11">
    <name type="scientific">Pseudogymnoascus destructans</name>
    <dbReference type="NCBI Taxonomy" id="655981"/>
    <lineage>
        <taxon>Eukaryota</taxon>
        <taxon>Fungi</taxon>
        <taxon>Dikarya</taxon>
        <taxon>Ascomycota</taxon>
        <taxon>Pezizomycotina</taxon>
        <taxon>Leotiomycetes</taxon>
        <taxon>Thelebolales</taxon>
        <taxon>Thelebolaceae</taxon>
        <taxon>Pseudogymnoascus</taxon>
    </lineage>
</organism>
<dbReference type="InterPro" id="IPR037382">
    <property type="entry name" value="Rsc/polybromo"/>
</dbReference>
<dbReference type="GeneID" id="36289473"/>
<name>A0A177A8A1_9PEZI</name>
<feature type="compositionally biased region" description="Polar residues" evidence="9">
    <location>
        <begin position="469"/>
        <end position="491"/>
    </location>
</feature>
<dbReference type="RefSeq" id="XP_024323661.1">
    <property type="nucleotide sequence ID" value="XM_024470014.1"/>
</dbReference>
<feature type="region of interest" description="Disordered" evidence="9">
    <location>
        <begin position="396"/>
        <end position="533"/>
    </location>
</feature>
<evidence type="ECO:0000313" key="11">
    <source>
        <dbReference type="EMBL" id="OAF58376.1"/>
    </source>
</evidence>
<sequence>MDSKRKANGAASTADELDDRGTKRRKVSDSVSSYGETSESTSEVGLELLEQIKNTRDKRGRPAVNDFLSLPSRDAIPDYFKRTKMPIAIDMIEAKLNNREFPTLTSLESFWKRLVQNAKDYNERESLIHKDAERIRKIVTAFMQKKNPAYKDPKYQSFPTPIPDDGTAIAVEDIDAEGESDHEVTGTEIEASMTPTSEIAIPGSAKRRPGRPPKNPVAFELERQRRATSTPGGQDGVVKVGGSFNGLNFQQAQEKIAEEMTHYKEDEDDEYPTFEPFIKLPDRKLKDYYQVIPNPVSFNTLRKHIRGSHTRSETIGTSDFKSWDAFEEEVSSIWKNAKHYNEDGSAISALADNLEIFFNKRLAAAKKVVQEPPQQKLKLKVSAPEAGPKIMLRMGAKGSPAESLRETPPTITPLANGASSREAAPGSVVRPASAVGHIDRGRSISGSVNSPTLSVSASAPVKSEDRPSPSMQPSSVAGVQGLPATQMNSVSMAPPTGLGPAVAANGHHLNGTAPGYGHMQPSPYQPPPVPTFDSKWRLPGKDASDSMITNLHLSTHPGLHLTRHFHMDLPPSPTMTQQSITINLPHTHYYLQIKPTIANSLMERQHKLFVTSGTQRLVAMPQVPGQPIDHRNPLFEARLLPGVNRIEVELIAALPKGASRAASGQEVELEKVTIFANLLR</sequence>
<keyword evidence="5 8" id="KW-0103">Bromodomain</keyword>
<dbReference type="GO" id="GO:0016586">
    <property type="term" value="C:RSC-type complex"/>
    <property type="evidence" value="ECO:0007669"/>
    <property type="project" value="InterPro"/>
</dbReference>
<feature type="region of interest" description="Disordered" evidence="9">
    <location>
        <begin position="1"/>
        <end position="42"/>
    </location>
</feature>
<dbReference type="Gene3D" id="1.20.920.10">
    <property type="entry name" value="Bromodomain-like"/>
    <property type="match status" value="2"/>
</dbReference>
<dbReference type="OrthoDB" id="6017at2759"/>
<dbReference type="EMBL" id="KV441397">
    <property type="protein sequence ID" value="OAF58376.1"/>
    <property type="molecule type" value="Genomic_DNA"/>
</dbReference>
<feature type="domain" description="Bromo" evidence="10">
    <location>
        <begin position="269"/>
        <end position="348"/>
    </location>
</feature>
<comment type="subcellular location">
    <subcellularLocation>
        <location evidence="1">Nucleus</location>
    </subcellularLocation>
</comment>
<protein>
    <recommendedName>
        <fullName evidence="10">Bromo domain-containing protein</fullName>
    </recommendedName>
</protein>
<gene>
    <name evidence="11" type="ORF">VC83_06413</name>
</gene>
<evidence type="ECO:0000256" key="3">
    <source>
        <dbReference type="ARBA" id="ARBA00022853"/>
    </source>
</evidence>
<evidence type="ECO:0000256" key="2">
    <source>
        <dbReference type="ARBA" id="ARBA00022737"/>
    </source>
</evidence>
<feature type="compositionally biased region" description="Polar residues" evidence="9">
    <location>
        <begin position="444"/>
        <end position="457"/>
    </location>
</feature>
<dbReference type="SMART" id="SM00297">
    <property type="entry name" value="BROMO"/>
    <property type="match status" value="2"/>
</dbReference>